<dbReference type="Proteomes" id="UP000229740">
    <property type="component" value="Unassembled WGS sequence"/>
</dbReference>
<keyword evidence="1" id="KW-1133">Transmembrane helix</keyword>
<comment type="caution">
    <text evidence="2">The sequence shown here is derived from an EMBL/GenBank/DDBJ whole genome shotgun (WGS) entry which is preliminary data.</text>
</comment>
<name>A0A2G6E0H4_9BACT</name>
<evidence type="ECO:0000313" key="3">
    <source>
        <dbReference type="Proteomes" id="UP000229740"/>
    </source>
</evidence>
<dbReference type="AlphaFoldDB" id="A0A2G6E0H4"/>
<feature type="transmembrane region" description="Helical" evidence="1">
    <location>
        <begin position="116"/>
        <end position="137"/>
    </location>
</feature>
<keyword evidence="1" id="KW-0812">Transmembrane</keyword>
<keyword evidence="1" id="KW-0472">Membrane</keyword>
<dbReference type="EMBL" id="PDPS01000125">
    <property type="protein sequence ID" value="PID55412.1"/>
    <property type="molecule type" value="Genomic_DNA"/>
</dbReference>
<protein>
    <recommendedName>
        <fullName evidence="4">Glycosyltransferase RgtA/B/C/D-like domain-containing protein</fullName>
    </recommendedName>
</protein>
<evidence type="ECO:0008006" key="4">
    <source>
        <dbReference type="Google" id="ProtNLM"/>
    </source>
</evidence>
<evidence type="ECO:0000256" key="1">
    <source>
        <dbReference type="SAM" id="Phobius"/>
    </source>
</evidence>
<reference evidence="2 3" key="1">
    <citation type="submission" date="2017-10" db="EMBL/GenBank/DDBJ databases">
        <title>Novel microbial diversity and functional potential in the marine mammal oral microbiome.</title>
        <authorList>
            <person name="Dudek N.K."/>
            <person name="Sun C.L."/>
            <person name="Burstein D."/>
            <person name="Kantor R.S."/>
            <person name="Aliaga Goltsman D.S."/>
            <person name="Bik E.M."/>
            <person name="Thomas B.C."/>
            <person name="Banfield J.F."/>
            <person name="Relman D.A."/>
        </authorList>
    </citation>
    <scope>NUCLEOTIDE SEQUENCE [LARGE SCALE GENOMIC DNA]</scope>
    <source>
        <strain evidence="2">DOLZORAL124_49_17</strain>
    </source>
</reference>
<sequence length="300" mass="34643">HPWWHAVFPATLIFCVGSLVAIMNIPFFTSIAHVLLDTKDTGSALATSAAHNSAYLFSVYALYGLLVPLVCTVIFCALVIRHKKYRFLLLPVAVVLPLWAYYLFPHISSDHPWMLRRFVFALLPATFLVSTFLVAYLAQRFPRRAWVQYIIVACILCTNIPAWITFLPYAQHTTLHRQIHDIARQFSPRDLVLIDKDTTGDGWAMMTGVLRTQYNVHAVYFFNVADYAQIDKTAYNHIYLITPNTKRDFYRDAFADRLSYHGKCTIATNRLEKIHGKIIPRNFPHKQQYVIRNTIYELAK</sequence>
<gene>
    <name evidence="2" type="ORF">CSB45_16160</name>
</gene>
<feature type="transmembrane region" description="Helical" evidence="1">
    <location>
        <begin position="149"/>
        <end position="170"/>
    </location>
</feature>
<feature type="non-terminal residue" evidence="2">
    <location>
        <position position="1"/>
    </location>
</feature>
<proteinExistence type="predicted"/>
<feature type="transmembrane region" description="Helical" evidence="1">
    <location>
        <begin position="87"/>
        <end position="104"/>
    </location>
</feature>
<evidence type="ECO:0000313" key="2">
    <source>
        <dbReference type="EMBL" id="PID55412.1"/>
    </source>
</evidence>
<organism evidence="2 3">
    <name type="scientific">candidate division KSB3 bacterium</name>
    <dbReference type="NCBI Taxonomy" id="2044937"/>
    <lineage>
        <taxon>Bacteria</taxon>
        <taxon>candidate division KSB3</taxon>
    </lineage>
</organism>
<accession>A0A2G6E0H4</accession>
<feature type="transmembrane region" description="Helical" evidence="1">
    <location>
        <begin position="55"/>
        <end position="80"/>
    </location>
</feature>
<feature type="transmembrane region" description="Helical" evidence="1">
    <location>
        <begin position="12"/>
        <end position="35"/>
    </location>
</feature>